<dbReference type="PROSITE" id="PS00463">
    <property type="entry name" value="ZN2_CY6_FUNGAL_1"/>
    <property type="match status" value="1"/>
</dbReference>
<evidence type="ECO:0000256" key="2">
    <source>
        <dbReference type="SAM" id="MobiDB-lite"/>
    </source>
</evidence>
<feature type="compositionally biased region" description="Polar residues" evidence="2">
    <location>
        <begin position="68"/>
        <end position="86"/>
    </location>
</feature>
<dbReference type="Pfam" id="PF00172">
    <property type="entry name" value="Zn_clus"/>
    <property type="match status" value="1"/>
</dbReference>
<dbReference type="InterPro" id="IPR001138">
    <property type="entry name" value="Zn2Cys6_DnaBD"/>
</dbReference>
<accession>A0A6A6XEV4</accession>
<protein>
    <recommendedName>
        <fullName evidence="3">Zn(2)-C6 fungal-type domain-containing protein</fullName>
    </recommendedName>
</protein>
<dbReference type="Gene3D" id="4.10.240.10">
    <property type="entry name" value="Zn(2)-C6 fungal-type DNA-binding domain"/>
    <property type="match status" value="1"/>
</dbReference>
<feature type="domain" description="Zn(2)-C6 fungal-type" evidence="3">
    <location>
        <begin position="8"/>
        <end position="40"/>
    </location>
</feature>
<sequence length="428" mass="46565">MNSGVRAACDRCHGQKMKCIRDKALKKCNRCQASRAECTFSPARKSGRPPTAHRDPVSPLSMAPNRLDGNQQATPHKTNIYPTPASHNSRFDSTVMEESEMSLLPFQSSLDSNISGLEAWNDDFFTAEAQLDSHDAVSGTLTPYSENYLPAFDQSPHGLDSGLGCGEATRALSVPFSPNGRSSEEVSAALDTTRQLSELSGRLFTQVNCHTRRNKNNPSHASTDYFERLVADVLDSSVAFLNILKAFQKAVVKITQDITGPFTSEDDSGNFVPDTATTLQILTAYIRLTQLHHALYTHIQSLLSPSTSATNCPTIMPKLPLLTIFPSLSIGGITLSAYPRFQFKFLLQICAHHLGEIEALLSLPSGFRVSAMERCAGSAGNSNGILGSGSGGTALLVRTILMEVEEPMKDIRTILAFLREELRGSIQI</sequence>
<gene>
    <name evidence="4" type="ORF">K505DRAFT_336579</name>
</gene>
<feature type="region of interest" description="Disordered" evidence="2">
    <location>
        <begin position="40"/>
        <end position="86"/>
    </location>
</feature>
<dbReference type="PROSITE" id="PS50048">
    <property type="entry name" value="ZN2_CY6_FUNGAL_2"/>
    <property type="match status" value="1"/>
</dbReference>
<evidence type="ECO:0000259" key="3">
    <source>
        <dbReference type="PROSITE" id="PS50048"/>
    </source>
</evidence>
<dbReference type="InterPro" id="IPR036864">
    <property type="entry name" value="Zn2-C6_fun-type_DNA-bd_sf"/>
</dbReference>
<organism evidence="4 5">
    <name type="scientific">Melanomma pulvis-pyrius CBS 109.77</name>
    <dbReference type="NCBI Taxonomy" id="1314802"/>
    <lineage>
        <taxon>Eukaryota</taxon>
        <taxon>Fungi</taxon>
        <taxon>Dikarya</taxon>
        <taxon>Ascomycota</taxon>
        <taxon>Pezizomycotina</taxon>
        <taxon>Dothideomycetes</taxon>
        <taxon>Pleosporomycetidae</taxon>
        <taxon>Pleosporales</taxon>
        <taxon>Melanommataceae</taxon>
        <taxon>Melanomma</taxon>
    </lineage>
</organism>
<dbReference type="AlphaFoldDB" id="A0A6A6XEV4"/>
<name>A0A6A6XEV4_9PLEO</name>
<keyword evidence="5" id="KW-1185">Reference proteome</keyword>
<dbReference type="OrthoDB" id="5069333at2759"/>
<evidence type="ECO:0000313" key="4">
    <source>
        <dbReference type="EMBL" id="KAF2794841.1"/>
    </source>
</evidence>
<reference evidence="4" key="1">
    <citation type="journal article" date="2020" name="Stud. Mycol.">
        <title>101 Dothideomycetes genomes: a test case for predicting lifestyles and emergence of pathogens.</title>
        <authorList>
            <person name="Haridas S."/>
            <person name="Albert R."/>
            <person name="Binder M."/>
            <person name="Bloem J."/>
            <person name="Labutti K."/>
            <person name="Salamov A."/>
            <person name="Andreopoulos B."/>
            <person name="Baker S."/>
            <person name="Barry K."/>
            <person name="Bills G."/>
            <person name="Bluhm B."/>
            <person name="Cannon C."/>
            <person name="Castanera R."/>
            <person name="Culley D."/>
            <person name="Daum C."/>
            <person name="Ezra D."/>
            <person name="Gonzalez J."/>
            <person name="Henrissat B."/>
            <person name="Kuo A."/>
            <person name="Liang C."/>
            <person name="Lipzen A."/>
            <person name="Lutzoni F."/>
            <person name="Magnuson J."/>
            <person name="Mondo S."/>
            <person name="Nolan M."/>
            <person name="Ohm R."/>
            <person name="Pangilinan J."/>
            <person name="Park H.-J."/>
            <person name="Ramirez L."/>
            <person name="Alfaro M."/>
            <person name="Sun H."/>
            <person name="Tritt A."/>
            <person name="Yoshinaga Y."/>
            <person name="Zwiers L.-H."/>
            <person name="Turgeon B."/>
            <person name="Goodwin S."/>
            <person name="Spatafora J."/>
            <person name="Crous P."/>
            <person name="Grigoriev I."/>
        </authorList>
    </citation>
    <scope>NUCLEOTIDE SEQUENCE</scope>
    <source>
        <strain evidence="4">CBS 109.77</strain>
    </source>
</reference>
<dbReference type="GO" id="GO:0008270">
    <property type="term" value="F:zinc ion binding"/>
    <property type="evidence" value="ECO:0007669"/>
    <property type="project" value="InterPro"/>
</dbReference>
<dbReference type="Proteomes" id="UP000799757">
    <property type="component" value="Unassembled WGS sequence"/>
</dbReference>
<keyword evidence="1" id="KW-0539">Nucleus</keyword>
<evidence type="ECO:0000256" key="1">
    <source>
        <dbReference type="ARBA" id="ARBA00023242"/>
    </source>
</evidence>
<dbReference type="GO" id="GO:0000981">
    <property type="term" value="F:DNA-binding transcription factor activity, RNA polymerase II-specific"/>
    <property type="evidence" value="ECO:0007669"/>
    <property type="project" value="InterPro"/>
</dbReference>
<dbReference type="EMBL" id="MU001878">
    <property type="protein sequence ID" value="KAF2794841.1"/>
    <property type="molecule type" value="Genomic_DNA"/>
</dbReference>
<proteinExistence type="predicted"/>
<evidence type="ECO:0000313" key="5">
    <source>
        <dbReference type="Proteomes" id="UP000799757"/>
    </source>
</evidence>
<dbReference type="SMART" id="SM00066">
    <property type="entry name" value="GAL4"/>
    <property type="match status" value="1"/>
</dbReference>
<dbReference type="SUPFAM" id="SSF57701">
    <property type="entry name" value="Zn2/Cys6 DNA-binding domain"/>
    <property type="match status" value="1"/>
</dbReference>
<dbReference type="CDD" id="cd00067">
    <property type="entry name" value="GAL4"/>
    <property type="match status" value="1"/>
</dbReference>